<dbReference type="SMART" id="SM00360">
    <property type="entry name" value="RRM"/>
    <property type="match status" value="1"/>
</dbReference>
<evidence type="ECO:0000313" key="5">
    <source>
        <dbReference type="EMBL" id="THV03112.1"/>
    </source>
</evidence>
<dbReference type="InterPro" id="IPR000504">
    <property type="entry name" value="RRM_dom"/>
</dbReference>
<organism evidence="5 6">
    <name type="scientific">Dendrothele bispora (strain CBS 962.96)</name>
    <dbReference type="NCBI Taxonomy" id="1314807"/>
    <lineage>
        <taxon>Eukaryota</taxon>
        <taxon>Fungi</taxon>
        <taxon>Dikarya</taxon>
        <taxon>Basidiomycota</taxon>
        <taxon>Agaricomycotina</taxon>
        <taxon>Agaricomycetes</taxon>
        <taxon>Agaricomycetidae</taxon>
        <taxon>Agaricales</taxon>
        <taxon>Agaricales incertae sedis</taxon>
        <taxon>Dendrothele</taxon>
    </lineage>
</organism>
<evidence type="ECO:0000313" key="6">
    <source>
        <dbReference type="Proteomes" id="UP000297245"/>
    </source>
</evidence>
<evidence type="ECO:0000259" key="4">
    <source>
        <dbReference type="PROSITE" id="PS50102"/>
    </source>
</evidence>
<evidence type="ECO:0000256" key="2">
    <source>
        <dbReference type="SAM" id="MobiDB-lite"/>
    </source>
</evidence>
<gene>
    <name evidence="5" type="ORF">K435DRAFT_652008</name>
</gene>
<feature type="domain" description="RRM" evidence="4">
    <location>
        <begin position="64"/>
        <end position="137"/>
    </location>
</feature>
<dbReference type="InterPro" id="IPR035979">
    <property type="entry name" value="RBD_domain_sf"/>
</dbReference>
<keyword evidence="3" id="KW-0812">Transmembrane</keyword>
<keyword evidence="3" id="KW-1133">Transmembrane helix</keyword>
<dbReference type="AlphaFoldDB" id="A0A4S8MKA1"/>
<sequence length="275" mass="30681">MDTNGNGSLAGRRSSRSRSPQDRGCVYKRLHSVPLLLPVGSITCFCFFFSLFYSRDFEASNTGNTIHVSGLNYKVDGRDLENAFAKVGRVTKAYVVYDSHTHESRQFGFVMMETSEEADAAITALDGTELMGKVIAVAKVCVRESPSLRARPRTPTPGKYHGPSKRRECEPFSSSPYSLASLTSISIRRLRPQSSLFLSGNYLFERSPSNLRNLIASLVSTMIPNPQNARTRTILNDENIGKNNPRTQKKLRWFPSSVRSTSIRPEILPGPRSRL</sequence>
<keyword evidence="6" id="KW-1185">Reference proteome</keyword>
<keyword evidence="3" id="KW-0472">Membrane</keyword>
<evidence type="ECO:0000256" key="1">
    <source>
        <dbReference type="PROSITE-ProRule" id="PRU00176"/>
    </source>
</evidence>
<dbReference type="GO" id="GO:0003723">
    <property type="term" value="F:RNA binding"/>
    <property type="evidence" value="ECO:0007669"/>
    <property type="project" value="UniProtKB-UniRule"/>
</dbReference>
<dbReference type="EMBL" id="ML179070">
    <property type="protein sequence ID" value="THV03112.1"/>
    <property type="molecule type" value="Genomic_DNA"/>
</dbReference>
<accession>A0A4S8MKA1</accession>
<dbReference type="Pfam" id="PF00076">
    <property type="entry name" value="RRM_1"/>
    <property type="match status" value="1"/>
</dbReference>
<reference evidence="5 6" key="1">
    <citation type="journal article" date="2019" name="Nat. Ecol. Evol.">
        <title>Megaphylogeny resolves global patterns of mushroom evolution.</title>
        <authorList>
            <person name="Varga T."/>
            <person name="Krizsan K."/>
            <person name="Foldi C."/>
            <person name="Dima B."/>
            <person name="Sanchez-Garcia M."/>
            <person name="Sanchez-Ramirez S."/>
            <person name="Szollosi G.J."/>
            <person name="Szarkandi J.G."/>
            <person name="Papp V."/>
            <person name="Albert L."/>
            <person name="Andreopoulos W."/>
            <person name="Angelini C."/>
            <person name="Antonin V."/>
            <person name="Barry K.W."/>
            <person name="Bougher N.L."/>
            <person name="Buchanan P."/>
            <person name="Buyck B."/>
            <person name="Bense V."/>
            <person name="Catcheside P."/>
            <person name="Chovatia M."/>
            <person name="Cooper J."/>
            <person name="Damon W."/>
            <person name="Desjardin D."/>
            <person name="Finy P."/>
            <person name="Geml J."/>
            <person name="Haridas S."/>
            <person name="Hughes K."/>
            <person name="Justo A."/>
            <person name="Karasinski D."/>
            <person name="Kautmanova I."/>
            <person name="Kiss B."/>
            <person name="Kocsube S."/>
            <person name="Kotiranta H."/>
            <person name="LaButti K.M."/>
            <person name="Lechner B.E."/>
            <person name="Liimatainen K."/>
            <person name="Lipzen A."/>
            <person name="Lukacs Z."/>
            <person name="Mihaltcheva S."/>
            <person name="Morgado L.N."/>
            <person name="Niskanen T."/>
            <person name="Noordeloos M.E."/>
            <person name="Ohm R.A."/>
            <person name="Ortiz-Santana B."/>
            <person name="Ovrebo C."/>
            <person name="Racz N."/>
            <person name="Riley R."/>
            <person name="Savchenko A."/>
            <person name="Shiryaev A."/>
            <person name="Soop K."/>
            <person name="Spirin V."/>
            <person name="Szebenyi C."/>
            <person name="Tomsovsky M."/>
            <person name="Tulloss R.E."/>
            <person name="Uehling J."/>
            <person name="Grigoriev I.V."/>
            <person name="Vagvolgyi C."/>
            <person name="Papp T."/>
            <person name="Martin F.M."/>
            <person name="Miettinen O."/>
            <person name="Hibbett D.S."/>
            <person name="Nagy L.G."/>
        </authorList>
    </citation>
    <scope>NUCLEOTIDE SEQUENCE [LARGE SCALE GENOMIC DNA]</scope>
    <source>
        <strain evidence="5 6">CBS 962.96</strain>
    </source>
</reference>
<feature type="region of interest" description="Disordered" evidence="2">
    <location>
        <begin position="148"/>
        <end position="169"/>
    </location>
</feature>
<feature type="region of interest" description="Disordered" evidence="2">
    <location>
        <begin position="1"/>
        <end position="22"/>
    </location>
</feature>
<dbReference type="PROSITE" id="PS50102">
    <property type="entry name" value="RRM"/>
    <property type="match status" value="1"/>
</dbReference>
<name>A0A4S8MKA1_DENBC</name>
<feature type="transmembrane region" description="Helical" evidence="3">
    <location>
        <begin position="33"/>
        <end position="53"/>
    </location>
</feature>
<dbReference type="PANTHER" id="PTHR48034">
    <property type="entry name" value="TRANSFORMER-2 SEX-DETERMINING PROTEIN-RELATED"/>
    <property type="match status" value="1"/>
</dbReference>
<dbReference type="InterPro" id="IPR012677">
    <property type="entry name" value="Nucleotide-bd_a/b_plait_sf"/>
</dbReference>
<protein>
    <recommendedName>
        <fullName evidence="4">RRM domain-containing protein</fullName>
    </recommendedName>
</protein>
<dbReference type="Proteomes" id="UP000297245">
    <property type="component" value="Unassembled WGS sequence"/>
</dbReference>
<dbReference type="Gene3D" id="3.30.70.330">
    <property type="match status" value="1"/>
</dbReference>
<keyword evidence="1" id="KW-0694">RNA-binding</keyword>
<dbReference type="SUPFAM" id="SSF54928">
    <property type="entry name" value="RNA-binding domain, RBD"/>
    <property type="match status" value="1"/>
</dbReference>
<dbReference type="OrthoDB" id="6159137at2759"/>
<dbReference type="InterPro" id="IPR050441">
    <property type="entry name" value="RBM"/>
</dbReference>
<proteinExistence type="predicted"/>
<evidence type="ECO:0000256" key="3">
    <source>
        <dbReference type="SAM" id="Phobius"/>
    </source>
</evidence>